<dbReference type="Proteomes" id="UP000077857">
    <property type="component" value="Unassembled WGS sequence"/>
</dbReference>
<evidence type="ECO:0000259" key="7">
    <source>
        <dbReference type="PROSITE" id="PS50885"/>
    </source>
</evidence>
<feature type="domain" description="Methyl-accepting transducer" evidence="6">
    <location>
        <begin position="391"/>
        <end position="627"/>
    </location>
</feature>
<evidence type="ECO:0000256" key="5">
    <source>
        <dbReference type="SAM" id="Phobius"/>
    </source>
</evidence>
<dbReference type="InterPro" id="IPR003660">
    <property type="entry name" value="HAMP_dom"/>
</dbReference>
<dbReference type="SUPFAM" id="SSF58104">
    <property type="entry name" value="Methyl-accepting chemotaxis protein (MCP) signaling domain"/>
    <property type="match status" value="1"/>
</dbReference>
<evidence type="ECO:0008006" key="10">
    <source>
        <dbReference type="Google" id="ProtNLM"/>
    </source>
</evidence>
<keyword evidence="5" id="KW-0472">Membrane</keyword>
<dbReference type="RefSeq" id="WP_064039616.1">
    <property type="nucleotide sequence ID" value="NZ_LUUJ01000050.1"/>
</dbReference>
<dbReference type="OrthoDB" id="2489132at2"/>
<dbReference type="GO" id="GO:0016020">
    <property type="term" value="C:membrane"/>
    <property type="evidence" value="ECO:0007669"/>
    <property type="project" value="UniProtKB-SubCell"/>
</dbReference>
<comment type="caution">
    <text evidence="8">The sequence shown here is derived from an EMBL/GenBank/DDBJ whole genome shotgun (WGS) entry which is preliminary data.</text>
</comment>
<dbReference type="FunFam" id="1.10.287.950:FF:000001">
    <property type="entry name" value="Methyl-accepting chemotaxis sensory transducer"/>
    <property type="match status" value="1"/>
</dbReference>
<organism evidence="8 9">
    <name type="scientific">Methylomonas koyamae</name>
    <dbReference type="NCBI Taxonomy" id="702114"/>
    <lineage>
        <taxon>Bacteria</taxon>
        <taxon>Pseudomonadati</taxon>
        <taxon>Pseudomonadota</taxon>
        <taxon>Gammaproteobacteria</taxon>
        <taxon>Methylococcales</taxon>
        <taxon>Methylococcaceae</taxon>
        <taxon>Methylomonas</taxon>
    </lineage>
</organism>
<comment type="similarity">
    <text evidence="3">Belongs to the methyl-accepting chemotaxis (MCP) protein family.</text>
</comment>
<dbReference type="InterPro" id="IPR004089">
    <property type="entry name" value="MCPsignal_dom"/>
</dbReference>
<dbReference type="GO" id="GO:0007165">
    <property type="term" value="P:signal transduction"/>
    <property type="evidence" value="ECO:0007669"/>
    <property type="project" value="UniProtKB-KW"/>
</dbReference>
<keyword evidence="5" id="KW-0812">Transmembrane</keyword>
<evidence type="ECO:0000256" key="2">
    <source>
        <dbReference type="ARBA" id="ARBA00023224"/>
    </source>
</evidence>
<dbReference type="CDD" id="cd06225">
    <property type="entry name" value="HAMP"/>
    <property type="match status" value="1"/>
</dbReference>
<feature type="transmembrane region" description="Helical" evidence="5">
    <location>
        <begin position="9"/>
        <end position="31"/>
    </location>
</feature>
<dbReference type="SMART" id="SM00283">
    <property type="entry name" value="MA"/>
    <property type="match status" value="1"/>
</dbReference>
<dbReference type="SMART" id="SM00304">
    <property type="entry name" value="HAMP"/>
    <property type="match status" value="1"/>
</dbReference>
<keyword evidence="5" id="KW-1133">Transmembrane helix</keyword>
<comment type="subcellular location">
    <subcellularLocation>
        <location evidence="1">Membrane</location>
    </subcellularLocation>
</comment>
<evidence type="ECO:0000313" key="9">
    <source>
        <dbReference type="Proteomes" id="UP000077857"/>
    </source>
</evidence>
<dbReference type="Pfam" id="PF00015">
    <property type="entry name" value="MCPsignal"/>
    <property type="match status" value="1"/>
</dbReference>
<dbReference type="AlphaFoldDB" id="A0A177NN64"/>
<dbReference type="EMBL" id="LUUJ01000050">
    <property type="protein sequence ID" value="OAI19272.1"/>
    <property type="molecule type" value="Genomic_DNA"/>
</dbReference>
<dbReference type="Gene3D" id="1.10.287.950">
    <property type="entry name" value="Methyl-accepting chemotaxis protein"/>
    <property type="match status" value="1"/>
</dbReference>
<dbReference type="CDD" id="cd11386">
    <property type="entry name" value="MCP_signal"/>
    <property type="match status" value="1"/>
</dbReference>
<evidence type="ECO:0000259" key="6">
    <source>
        <dbReference type="PROSITE" id="PS50111"/>
    </source>
</evidence>
<dbReference type="PANTHER" id="PTHR32089">
    <property type="entry name" value="METHYL-ACCEPTING CHEMOTAXIS PROTEIN MCPB"/>
    <property type="match status" value="1"/>
</dbReference>
<sequence>MQLTIRNKLIASFSALVLILVVFGLLAWIYIGRLGSSIDEIAEWKVPAVKLAVDVHAGAYDATIEQLNYLLYEREETYSRAKQVLNAMDENLNQVDRIGNSFADSALLQQSASVRNNVKEFRELYDSGVAALKNNRQAVDTMANSGKAVLAEADAFAEKQETEYAKLLDNGAGQNELNGKVQKYILVNRIKSLAQTIIQHEKEERLYKNRQYYPQMQQELPTLMALYDKLAAMTQEPTEQERIEKARAETAKYQNAAVQWIDNDSRLKQIVAKMDQIAASARQSAAAAEQDGWSKAQEIAGKTVALVGQANTIIVVCLILGIAIGVGMAITVPPSIVNSINALSKFAKAFGTGNLTARTRFAPSDEIGVMAQDFDHAAESIHKIVGKVSGYSQTLQRNAEVLLRAVENNSAGAQSQKEYIEQVASAMTQMAAAVQAVARNASQAAAAAAETDRQARAGQTVVQQAVGSINSLAREIGDAAGTVSNLEGHVNDISSILDVIRSVSEQTNLLALNAAIEAARAGEHGRGFAVVADEVRTLASRTQSSTSEIQNMIEKLQSGSKQTVVAMNASRTLAEQSVEKAQASGQVLGAITQSVATINTMNTQIATSAEQQNAVTDDVGRTVVKITEIAETGVNTARASLKAGIELTDLAKELEQAVSQFKV</sequence>
<dbReference type="GO" id="GO:0006935">
    <property type="term" value="P:chemotaxis"/>
    <property type="evidence" value="ECO:0007669"/>
    <property type="project" value="UniProtKB-ARBA"/>
</dbReference>
<dbReference type="PROSITE" id="PS50885">
    <property type="entry name" value="HAMP"/>
    <property type="match status" value="1"/>
</dbReference>
<evidence type="ECO:0000256" key="3">
    <source>
        <dbReference type="ARBA" id="ARBA00029447"/>
    </source>
</evidence>
<dbReference type="Pfam" id="PF12729">
    <property type="entry name" value="4HB_MCP_1"/>
    <property type="match status" value="1"/>
</dbReference>
<evidence type="ECO:0000256" key="1">
    <source>
        <dbReference type="ARBA" id="ARBA00004370"/>
    </source>
</evidence>
<dbReference type="InterPro" id="IPR024478">
    <property type="entry name" value="HlyB_4HB_MCP"/>
</dbReference>
<feature type="domain" description="HAMP" evidence="7">
    <location>
        <begin position="335"/>
        <end position="386"/>
    </location>
</feature>
<reference evidence="8 9" key="1">
    <citation type="submission" date="2016-03" db="EMBL/GenBank/DDBJ databases">
        <authorList>
            <person name="Ploux O."/>
        </authorList>
    </citation>
    <scope>NUCLEOTIDE SEQUENCE [LARGE SCALE GENOMIC DNA]</scope>
    <source>
        <strain evidence="8 9">R-45378</strain>
    </source>
</reference>
<evidence type="ECO:0000313" key="8">
    <source>
        <dbReference type="EMBL" id="OAI19272.1"/>
    </source>
</evidence>
<keyword evidence="2 4" id="KW-0807">Transducer</keyword>
<accession>A0A177NN64</accession>
<proteinExistence type="inferred from homology"/>
<protein>
    <recommendedName>
        <fullName evidence="10">Chemotaxis protein</fullName>
    </recommendedName>
</protein>
<name>A0A177NN64_9GAMM</name>
<evidence type="ECO:0000256" key="4">
    <source>
        <dbReference type="PROSITE-ProRule" id="PRU00284"/>
    </source>
</evidence>
<dbReference type="PROSITE" id="PS50111">
    <property type="entry name" value="CHEMOTAXIS_TRANSDUC_2"/>
    <property type="match status" value="1"/>
</dbReference>
<gene>
    <name evidence="8" type="ORF">A1507_07705</name>
</gene>
<dbReference type="PANTHER" id="PTHR32089:SF112">
    <property type="entry name" value="LYSOZYME-LIKE PROTEIN-RELATED"/>
    <property type="match status" value="1"/>
</dbReference>